<feature type="transmembrane region" description="Helical" evidence="1">
    <location>
        <begin position="122"/>
        <end position="139"/>
    </location>
</feature>
<keyword evidence="3" id="KW-1185">Reference proteome</keyword>
<protein>
    <recommendedName>
        <fullName evidence="4">Dolichyl-phosphate-mannose--protein mannosyltransferase</fullName>
    </recommendedName>
</protein>
<dbReference type="OrthoDB" id="314042at2"/>
<comment type="caution">
    <text evidence="2">The sequence shown here is derived from an EMBL/GenBank/DDBJ whole genome shotgun (WGS) entry which is preliminary data.</text>
</comment>
<dbReference type="RefSeq" id="WP_100789893.1">
    <property type="nucleotide sequence ID" value="NZ_NPDQ01000002.1"/>
</dbReference>
<feature type="transmembrane region" description="Helical" evidence="1">
    <location>
        <begin position="83"/>
        <end position="110"/>
    </location>
</feature>
<proteinExistence type="predicted"/>
<dbReference type="AlphaFoldDB" id="A0A2M9Y576"/>
<feature type="transmembrane region" description="Helical" evidence="1">
    <location>
        <begin position="7"/>
        <end position="25"/>
    </location>
</feature>
<dbReference type="Proteomes" id="UP000297891">
    <property type="component" value="Unassembled WGS sequence"/>
</dbReference>
<name>A0A2M9Y576_9LEPT</name>
<feature type="transmembrane region" description="Helical" evidence="1">
    <location>
        <begin position="145"/>
        <end position="163"/>
    </location>
</feature>
<feature type="transmembrane region" description="Helical" evidence="1">
    <location>
        <begin position="352"/>
        <end position="372"/>
    </location>
</feature>
<evidence type="ECO:0000256" key="1">
    <source>
        <dbReference type="SAM" id="Phobius"/>
    </source>
</evidence>
<reference evidence="2" key="1">
    <citation type="journal article" date="2019" name="PLoS Negl. Trop. Dis.">
        <title>Revisiting the worldwide diversity of Leptospira species in the environment.</title>
        <authorList>
            <person name="Vincent A.T."/>
            <person name="Schiettekatte O."/>
            <person name="Bourhy P."/>
            <person name="Veyrier F.J."/>
            <person name="Picardeau M."/>
        </authorList>
    </citation>
    <scope>NUCLEOTIDE SEQUENCE [LARGE SCALE GENOMIC DNA]</scope>
    <source>
        <strain evidence="2">201800277</strain>
    </source>
</reference>
<keyword evidence="1" id="KW-0812">Transmembrane</keyword>
<organism evidence="2 3">
    <name type="scientific">Leptospira brenneri</name>
    <dbReference type="NCBI Taxonomy" id="2023182"/>
    <lineage>
        <taxon>Bacteria</taxon>
        <taxon>Pseudomonadati</taxon>
        <taxon>Spirochaetota</taxon>
        <taxon>Spirochaetia</taxon>
        <taxon>Leptospirales</taxon>
        <taxon>Leptospiraceae</taxon>
        <taxon>Leptospira</taxon>
    </lineage>
</organism>
<feature type="transmembrane region" description="Helical" evidence="1">
    <location>
        <begin position="190"/>
        <end position="208"/>
    </location>
</feature>
<feature type="transmembrane region" description="Helical" evidence="1">
    <location>
        <begin position="313"/>
        <end position="332"/>
    </location>
</feature>
<keyword evidence="1" id="KW-1133">Transmembrane helix</keyword>
<feature type="transmembrane region" description="Helical" evidence="1">
    <location>
        <begin position="220"/>
        <end position="242"/>
    </location>
</feature>
<evidence type="ECO:0008006" key="4">
    <source>
        <dbReference type="Google" id="ProtNLM"/>
    </source>
</evidence>
<sequence>MKHIRPYALVFLFFIFYLWNTKVLFETDNLYGRFDWDMYSFHVEFLRKSFLEFGTFPLWNPYYGAGFPVWENPTSKVGSFTHLFVLFFPTLTALKVSFLFYFVLSGFLNLHSFRLYTKSKDLASLIFVFTFQFSGFVFQKLYAGHLNQIPALFLPALVFYILYFIKNGNWWIGILTTMITYILLSEGSIYPLTQTAFLLFFLVIREIHLSDSKKIAIKRLIKLSFFVLGILSFKWIPMFQFVHSVGRYFVGDEYPLSGRDFYYIFFGSSQHPLLAQPFAPMQYRYWEYGNYLGQLPFFISPLLLFVRKKMLSVFLLLVLVLLVMAGNFSLYSPAALLEGLPIYSWERVYPRWSLSVVFLFSWCLAVGFQNLWTLVPSRFYKILGIITVLCLVFHTQDTKRMNTKFLSEIFILPLPAVDIKNPNIYPITVSTVPDYGSDSRMLPALKANLSTNDIYENLTFYFTNKTVKEKDYHGEFYLLSTKKTFIPKVWNPDHSEFGPLPKGETLIINQKFHSAFTTSIPGLEPCSYHGYLAVYTKENITNVAINYSLYRSFKIEPALSNGCELD</sequence>
<gene>
    <name evidence="2" type="ORF">EHQ30_09035</name>
</gene>
<keyword evidence="1" id="KW-0472">Membrane</keyword>
<feature type="transmembrane region" description="Helical" evidence="1">
    <location>
        <begin position="379"/>
        <end position="396"/>
    </location>
</feature>
<evidence type="ECO:0000313" key="2">
    <source>
        <dbReference type="EMBL" id="TGK96722.1"/>
    </source>
</evidence>
<accession>A0A2M9Y576</accession>
<evidence type="ECO:0000313" key="3">
    <source>
        <dbReference type="Proteomes" id="UP000297891"/>
    </source>
</evidence>
<dbReference type="EMBL" id="RQFP01000001">
    <property type="protein sequence ID" value="TGK96722.1"/>
    <property type="molecule type" value="Genomic_DNA"/>
</dbReference>
<feature type="transmembrane region" description="Helical" evidence="1">
    <location>
        <begin position="288"/>
        <end position="306"/>
    </location>
</feature>